<evidence type="ECO:0000313" key="5">
    <source>
        <dbReference type="EMBL" id="MBA2936285.1"/>
    </source>
</evidence>
<feature type="transmembrane region" description="Helical" evidence="3">
    <location>
        <begin position="119"/>
        <end position="142"/>
    </location>
</feature>
<evidence type="ECO:0000256" key="2">
    <source>
        <dbReference type="ARBA" id="ARBA00034247"/>
    </source>
</evidence>
<feature type="transmembrane region" description="Helical" evidence="3">
    <location>
        <begin position="36"/>
        <end position="58"/>
    </location>
</feature>
<evidence type="ECO:0000259" key="4">
    <source>
        <dbReference type="PROSITE" id="PS50887"/>
    </source>
</evidence>
<evidence type="ECO:0000256" key="1">
    <source>
        <dbReference type="ARBA" id="ARBA00012528"/>
    </source>
</evidence>
<name>A0A838LC38_9SPHN</name>
<keyword evidence="3" id="KW-0812">Transmembrane</keyword>
<dbReference type="GO" id="GO:0052621">
    <property type="term" value="F:diguanylate cyclase activity"/>
    <property type="evidence" value="ECO:0007669"/>
    <property type="project" value="UniProtKB-EC"/>
</dbReference>
<keyword evidence="6" id="KW-1185">Reference proteome</keyword>
<comment type="catalytic activity">
    <reaction evidence="2">
        <text>2 GTP = 3',3'-c-di-GMP + 2 diphosphate</text>
        <dbReference type="Rhea" id="RHEA:24898"/>
        <dbReference type="ChEBI" id="CHEBI:33019"/>
        <dbReference type="ChEBI" id="CHEBI:37565"/>
        <dbReference type="ChEBI" id="CHEBI:58805"/>
        <dbReference type="EC" id="2.7.7.65"/>
    </reaction>
</comment>
<dbReference type="EC" id="2.7.7.65" evidence="1"/>
<dbReference type="PROSITE" id="PS50887">
    <property type="entry name" value="GGDEF"/>
    <property type="match status" value="1"/>
</dbReference>
<dbReference type="AlphaFoldDB" id="A0A838LC38"/>
<dbReference type="FunFam" id="3.30.70.270:FF:000001">
    <property type="entry name" value="Diguanylate cyclase domain protein"/>
    <property type="match status" value="1"/>
</dbReference>
<dbReference type="PANTHER" id="PTHR45138">
    <property type="entry name" value="REGULATORY COMPONENTS OF SENSORY TRANSDUCTION SYSTEM"/>
    <property type="match status" value="1"/>
</dbReference>
<proteinExistence type="predicted"/>
<evidence type="ECO:0000256" key="3">
    <source>
        <dbReference type="SAM" id="Phobius"/>
    </source>
</evidence>
<protein>
    <recommendedName>
        <fullName evidence="1">diguanylate cyclase</fullName>
        <ecNumber evidence="1">2.7.7.65</ecNumber>
    </recommendedName>
</protein>
<comment type="caution">
    <text evidence="5">The sequence shown here is derived from an EMBL/GenBank/DDBJ whole genome shotgun (WGS) entry which is preliminary data.</text>
</comment>
<gene>
    <name evidence="5" type="ORF">HZF05_19560</name>
</gene>
<dbReference type="Proteomes" id="UP000570166">
    <property type="component" value="Unassembled WGS sequence"/>
</dbReference>
<dbReference type="InterPro" id="IPR029787">
    <property type="entry name" value="Nucleotide_cyclase"/>
</dbReference>
<feature type="transmembrane region" description="Helical" evidence="3">
    <location>
        <begin position="64"/>
        <end position="84"/>
    </location>
</feature>
<keyword evidence="3" id="KW-1133">Transmembrane helix</keyword>
<feature type="transmembrane region" description="Helical" evidence="3">
    <location>
        <begin position="96"/>
        <end position="113"/>
    </location>
</feature>
<dbReference type="SMART" id="SM00267">
    <property type="entry name" value="GGDEF"/>
    <property type="match status" value="1"/>
</dbReference>
<dbReference type="InterPro" id="IPR000160">
    <property type="entry name" value="GGDEF_dom"/>
</dbReference>
<feature type="domain" description="GGDEF" evidence="4">
    <location>
        <begin position="257"/>
        <end position="389"/>
    </location>
</feature>
<evidence type="ECO:0000313" key="6">
    <source>
        <dbReference type="Proteomes" id="UP000570166"/>
    </source>
</evidence>
<dbReference type="CDD" id="cd01949">
    <property type="entry name" value="GGDEF"/>
    <property type="match status" value="1"/>
</dbReference>
<dbReference type="EMBL" id="JACEIB010000027">
    <property type="protein sequence ID" value="MBA2936285.1"/>
    <property type="molecule type" value="Genomic_DNA"/>
</dbReference>
<reference evidence="5 6" key="1">
    <citation type="submission" date="2020-07" db="EMBL/GenBank/DDBJ databases">
        <authorList>
            <person name="Sun Q."/>
        </authorList>
    </citation>
    <scope>NUCLEOTIDE SEQUENCE [LARGE SCALE GENOMIC DNA]</scope>
    <source>
        <strain evidence="5 6">CGMCC 1.13654</strain>
    </source>
</reference>
<dbReference type="InterPro" id="IPR043128">
    <property type="entry name" value="Rev_trsase/Diguanyl_cyclase"/>
</dbReference>
<organism evidence="5 6">
    <name type="scientific">Sphingomonas chungangi</name>
    <dbReference type="NCBI Taxonomy" id="2683589"/>
    <lineage>
        <taxon>Bacteria</taxon>
        <taxon>Pseudomonadati</taxon>
        <taxon>Pseudomonadota</taxon>
        <taxon>Alphaproteobacteria</taxon>
        <taxon>Sphingomonadales</taxon>
        <taxon>Sphingomonadaceae</taxon>
        <taxon>Sphingomonas</taxon>
    </lineage>
</organism>
<sequence>MESAVIVLFSLVATSLLLSIALAVAWRAFGREAHAALWSLAYGLSAANWAANLLKVWLLPANSGLTLISAICSIGSFALIALGFRRRAGMALRWDAIMAAASVTVFFAGAAILRSNEAGFTRALVVLFCAAMLVVSAMSLRAGARNGRLATGGAAFWMLVLFAAYTTALGALALCTPTGSAYPTEDPAFRLYRLMMLMGVPTGLFGVGLFAMFLLAADLAEGMRRLAGSDPLTGILNRRGFEQAALPLLAQAQRKGRPLAVVIADIDRFKAVNDRFGHSLGDLALQRFATHVTSVIRGCDLFGRLGGEEFVLVLPDTGDRAAMEAMERVRAGFAAAVPELGPDYRITASFGVAVLAGRHDTLADMMQRADQALYASKMDGRDRITLAPPRFVPAESGRQPKFDYAVMPRRAAG</sequence>
<dbReference type="Pfam" id="PF00990">
    <property type="entry name" value="GGDEF"/>
    <property type="match status" value="1"/>
</dbReference>
<accession>A0A838LC38</accession>
<feature type="transmembrane region" description="Helical" evidence="3">
    <location>
        <begin position="194"/>
        <end position="216"/>
    </location>
</feature>
<dbReference type="RefSeq" id="WP_160364156.1">
    <property type="nucleotide sequence ID" value="NZ_JACEIB010000027.1"/>
</dbReference>
<keyword evidence="3" id="KW-0472">Membrane</keyword>
<dbReference type="InterPro" id="IPR050469">
    <property type="entry name" value="Diguanylate_Cyclase"/>
</dbReference>
<dbReference type="NCBIfam" id="TIGR00254">
    <property type="entry name" value="GGDEF"/>
    <property type="match status" value="1"/>
</dbReference>
<dbReference type="Gene3D" id="3.30.70.270">
    <property type="match status" value="1"/>
</dbReference>
<dbReference type="PANTHER" id="PTHR45138:SF9">
    <property type="entry name" value="DIGUANYLATE CYCLASE DGCM-RELATED"/>
    <property type="match status" value="1"/>
</dbReference>
<dbReference type="SUPFAM" id="SSF55073">
    <property type="entry name" value="Nucleotide cyclase"/>
    <property type="match status" value="1"/>
</dbReference>
<feature type="transmembrane region" description="Helical" evidence="3">
    <location>
        <begin position="154"/>
        <end position="174"/>
    </location>
</feature>
<feature type="transmembrane region" description="Helical" evidence="3">
    <location>
        <begin position="6"/>
        <end position="29"/>
    </location>
</feature>